<organism evidence="2 5">
    <name type="scientific">Ficus carica</name>
    <name type="common">Common fig</name>
    <dbReference type="NCBI Taxonomy" id="3494"/>
    <lineage>
        <taxon>Eukaryota</taxon>
        <taxon>Viridiplantae</taxon>
        <taxon>Streptophyta</taxon>
        <taxon>Embryophyta</taxon>
        <taxon>Tracheophyta</taxon>
        <taxon>Spermatophyta</taxon>
        <taxon>Magnoliopsida</taxon>
        <taxon>eudicotyledons</taxon>
        <taxon>Gunneridae</taxon>
        <taxon>Pentapetalae</taxon>
        <taxon>rosids</taxon>
        <taxon>fabids</taxon>
        <taxon>Rosales</taxon>
        <taxon>Moraceae</taxon>
        <taxon>Ficeae</taxon>
        <taxon>Ficus</taxon>
    </lineage>
</organism>
<dbReference type="EMBL" id="BTGU01008080">
    <property type="protein sequence ID" value="GMN23946.1"/>
    <property type="molecule type" value="Genomic_DNA"/>
</dbReference>
<keyword evidence="5" id="KW-1185">Reference proteome</keyword>
<protein>
    <submittedName>
        <fullName evidence="2">Uncharacterized protein</fullName>
    </submittedName>
</protein>
<evidence type="ECO:0000313" key="5">
    <source>
        <dbReference type="Proteomes" id="UP001187192"/>
    </source>
</evidence>
<evidence type="ECO:0000313" key="4">
    <source>
        <dbReference type="EMBL" id="GMN64005.1"/>
    </source>
</evidence>
<reference evidence="2" key="1">
    <citation type="submission" date="2023-07" db="EMBL/GenBank/DDBJ databases">
        <title>draft genome sequence of fig (Ficus carica).</title>
        <authorList>
            <person name="Takahashi T."/>
            <person name="Nishimura K."/>
        </authorList>
    </citation>
    <scope>NUCLEOTIDE SEQUENCE</scope>
</reference>
<comment type="caution">
    <text evidence="2">The sequence shown here is derived from an EMBL/GenBank/DDBJ whole genome shotgun (WGS) entry which is preliminary data.</text>
</comment>
<gene>
    <name evidence="4" type="ORF">TIFTF001_033086</name>
    <name evidence="2" type="ORF">TIFTF001_050295</name>
    <name evidence="3" type="ORF">TIFTF001_050296</name>
</gene>
<evidence type="ECO:0000313" key="3">
    <source>
        <dbReference type="EMBL" id="GMN23946.1"/>
    </source>
</evidence>
<keyword evidence="1" id="KW-0732">Signal</keyword>
<feature type="chain" id="PRO_5041851640" evidence="1">
    <location>
        <begin position="32"/>
        <end position="128"/>
    </location>
</feature>
<dbReference type="EMBL" id="BTGU01008079">
    <property type="protein sequence ID" value="GMN23931.1"/>
    <property type="molecule type" value="Genomic_DNA"/>
</dbReference>
<feature type="signal peptide" evidence="1">
    <location>
        <begin position="1"/>
        <end position="31"/>
    </location>
</feature>
<proteinExistence type="predicted"/>
<sequence>MKSFVPGHLLTKLSVVMTMVILLQYTSQCKASDHTISLKSIGNGTTTATGSICVGRSVDECLIAEQDLDLELEMPSEISRRALASANYNTQCKLNPKCRGICGSTGGSCAGQKGKKYIGKCNSYNRNC</sequence>
<evidence type="ECO:0000256" key="1">
    <source>
        <dbReference type="SAM" id="SignalP"/>
    </source>
</evidence>
<dbReference type="AlphaFoldDB" id="A0AA87ZFU4"/>
<dbReference type="EMBL" id="BTGU01000165">
    <property type="protein sequence ID" value="GMN64005.1"/>
    <property type="molecule type" value="Genomic_DNA"/>
</dbReference>
<dbReference type="Gramene" id="FCD_00037764-RA">
    <property type="protein sequence ID" value="FCD_00037764-RA:cds"/>
    <property type="gene ID" value="FCD_00037764"/>
</dbReference>
<evidence type="ECO:0000313" key="2">
    <source>
        <dbReference type="EMBL" id="GMN23931.1"/>
    </source>
</evidence>
<dbReference type="Proteomes" id="UP001187192">
    <property type="component" value="Unassembled WGS sequence"/>
</dbReference>
<name>A0AA87ZFU4_FICCA</name>
<accession>A0AA87ZFU4</accession>